<proteinExistence type="predicted"/>
<sequence length="73" mass="8377">MDKKLLITFPTTYDSIKAEEVLKQNKVSLRVRPVPRNISSDCGLAIQCETKDEEQALKLLKQNEVEVESTHYI</sequence>
<dbReference type="AlphaFoldDB" id="A0AAU8HTX2"/>
<reference evidence="2" key="2">
    <citation type="submission" date="2024-06" db="EMBL/GenBank/DDBJ databases">
        <authorList>
            <person name="Petrova K.O."/>
            <person name="Toshchakov S.V."/>
            <person name="Boltjanskaja Y.V."/>
            <person name="Kevbrin V.V."/>
        </authorList>
    </citation>
    <scope>NUCLEOTIDE SEQUENCE</scope>
    <source>
        <strain evidence="2">Z-710</strain>
    </source>
</reference>
<name>A0AAU8HTX2_9FIRM</name>
<organism evidence="2">
    <name type="scientific">Proteinivorax hydrogeniformans</name>
    <dbReference type="NCBI Taxonomy" id="1826727"/>
    <lineage>
        <taxon>Bacteria</taxon>
        <taxon>Bacillati</taxon>
        <taxon>Bacillota</taxon>
        <taxon>Clostridia</taxon>
        <taxon>Eubacteriales</taxon>
        <taxon>Proteinivoracaceae</taxon>
        <taxon>Proteinivorax</taxon>
    </lineage>
</organism>
<evidence type="ECO:0000259" key="1">
    <source>
        <dbReference type="Pfam" id="PF11823"/>
    </source>
</evidence>
<accession>A0AAU8HTX2</accession>
<gene>
    <name evidence="2" type="ORF">PRVXH_002590</name>
</gene>
<dbReference type="EMBL" id="CP159485">
    <property type="protein sequence ID" value="XCI28625.1"/>
    <property type="molecule type" value="Genomic_DNA"/>
</dbReference>
<protein>
    <submittedName>
        <fullName evidence="2">DUF3343 domain-containing protein</fullName>
    </submittedName>
</protein>
<dbReference type="Pfam" id="PF11823">
    <property type="entry name" value="Se_S_carrier"/>
    <property type="match status" value="1"/>
</dbReference>
<reference evidence="2" key="1">
    <citation type="journal article" date="2018" name="Antonie Van Leeuwenhoek">
        <title>Proteinivorax hydrogeniformans sp. nov., an anaerobic, haloalkaliphilic bacterium fermenting proteinaceous compounds with high hydrogen production.</title>
        <authorList>
            <person name="Boltyanskaya Y."/>
            <person name="Detkova E."/>
            <person name="Pimenov N."/>
            <person name="Kevbrin V."/>
        </authorList>
    </citation>
    <scope>NUCLEOTIDE SEQUENCE</scope>
    <source>
        <strain evidence="2">Z-710</strain>
    </source>
</reference>
<dbReference type="RefSeq" id="WP_353893177.1">
    <property type="nucleotide sequence ID" value="NZ_CP159485.1"/>
</dbReference>
<dbReference type="InterPro" id="IPR021778">
    <property type="entry name" value="Se/S_carrier-like"/>
</dbReference>
<evidence type="ECO:0000313" key="2">
    <source>
        <dbReference type="EMBL" id="XCI28625.1"/>
    </source>
</evidence>
<feature type="domain" description="Putative Se/S carrier protein-like" evidence="1">
    <location>
        <begin position="5"/>
        <end position="71"/>
    </location>
</feature>